<reference evidence="1" key="1">
    <citation type="submission" date="2014-11" db="EMBL/GenBank/DDBJ databases">
        <authorList>
            <person name="Amaro Gonzalez C."/>
        </authorList>
    </citation>
    <scope>NUCLEOTIDE SEQUENCE</scope>
</reference>
<protein>
    <submittedName>
        <fullName evidence="1">Uncharacterized protein</fullName>
    </submittedName>
</protein>
<reference evidence="1" key="2">
    <citation type="journal article" date="2015" name="Fish Shellfish Immunol.">
        <title>Early steps in the European eel (Anguilla anguilla)-Vibrio vulnificus interaction in the gills: Role of the RtxA13 toxin.</title>
        <authorList>
            <person name="Callol A."/>
            <person name="Pajuelo D."/>
            <person name="Ebbesson L."/>
            <person name="Teles M."/>
            <person name="MacKenzie S."/>
            <person name="Amaro C."/>
        </authorList>
    </citation>
    <scope>NUCLEOTIDE SEQUENCE</scope>
</reference>
<proteinExistence type="predicted"/>
<organism evidence="1">
    <name type="scientific">Anguilla anguilla</name>
    <name type="common">European freshwater eel</name>
    <name type="synonym">Muraena anguilla</name>
    <dbReference type="NCBI Taxonomy" id="7936"/>
    <lineage>
        <taxon>Eukaryota</taxon>
        <taxon>Metazoa</taxon>
        <taxon>Chordata</taxon>
        <taxon>Craniata</taxon>
        <taxon>Vertebrata</taxon>
        <taxon>Euteleostomi</taxon>
        <taxon>Actinopterygii</taxon>
        <taxon>Neopterygii</taxon>
        <taxon>Teleostei</taxon>
        <taxon>Anguilliformes</taxon>
        <taxon>Anguillidae</taxon>
        <taxon>Anguilla</taxon>
    </lineage>
</organism>
<sequence>MIKKSYKSLSNCMAATCPSILTALFIVVAFKLSGHDLVVGLAFLWISFFFPSTPS</sequence>
<dbReference type="AlphaFoldDB" id="A0A0E9X8I9"/>
<dbReference type="EMBL" id="GBXM01010564">
    <property type="protein sequence ID" value="JAH98013.1"/>
    <property type="molecule type" value="Transcribed_RNA"/>
</dbReference>
<accession>A0A0E9X8I9</accession>
<name>A0A0E9X8I9_ANGAN</name>
<evidence type="ECO:0000313" key="1">
    <source>
        <dbReference type="EMBL" id="JAH98013.1"/>
    </source>
</evidence>